<evidence type="ECO:0000313" key="2">
    <source>
        <dbReference type="Proteomes" id="UP001155587"/>
    </source>
</evidence>
<protein>
    <submittedName>
        <fullName evidence="1">DUF3726 domain-containing protein</fullName>
    </submittedName>
</protein>
<organism evidence="1 2">
    <name type="scientific">Vibrio qingdaonensis</name>
    <dbReference type="NCBI Taxonomy" id="2829491"/>
    <lineage>
        <taxon>Bacteria</taxon>
        <taxon>Pseudomonadati</taxon>
        <taxon>Pseudomonadota</taxon>
        <taxon>Gammaproteobacteria</taxon>
        <taxon>Vibrionales</taxon>
        <taxon>Vibrionaceae</taxon>
        <taxon>Vibrio</taxon>
    </lineage>
</organism>
<gene>
    <name evidence="1" type="ORF">MD535_07390</name>
</gene>
<evidence type="ECO:0000313" key="1">
    <source>
        <dbReference type="EMBL" id="MCW8345831.1"/>
    </source>
</evidence>
<sequence length="246" mass="27277">MLVSHNELVAAVNKAFLGMRRSCGEADVIANMVADLQMVGLHGVRHFNNASRYISHDQDRPADITLTQPQRISVNLHRCSLACHLPVIMDYAIEKMVGSKSMTIELNHCHNRWLAYSELVKLAAKGIACMARWTNGSSPKHTMYILNRGCVAPELFLSDALDIQDTNNHSNHSMIIELSVQDFDVTALSRDYSLHIDSNELSQAQQNAWHNGISVDDQEWGLLKQTATAILVENSEQSVKGAGEVA</sequence>
<dbReference type="Pfam" id="PF12525">
    <property type="entry name" value="DUF3726"/>
    <property type="match status" value="1"/>
</dbReference>
<dbReference type="SUPFAM" id="SSF89733">
    <property type="entry name" value="L-sulfolactate dehydrogenase-like"/>
    <property type="match status" value="1"/>
</dbReference>
<dbReference type="InterPro" id="IPR036111">
    <property type="entry name" value="Mal/L-sulfo/L-lacto_DH-like_sf"/>
</dbReference>
<dbReference type="RefSeq" id="WP_265674240.1">
    <property type="nucleotide sequence ID" value="NZ_JAKRRY010000007.1"/>
</dbReference>
<reference evidence="1" key="1">
    <citation type="submission" date="2022-02" db="EMBL/GenBank/DDBJ databases">
        <title>Vibrio sp. nov, a new bacterium isolated from seawater.</title>
        <authorList>
            <person name="Yuan Y."/>
        </authorList>
    </citation>
    <scope>NUCLEOTIDE SEQUENCE</scope>
    <source>
        <strain evidence="1">ZSDZ65</strain>
    </source>
</reference>
<dbReference type="EMBL" id="JAKRRY010000007">
    <property type="protein sequence ID" value="MCW8345831.1"/>
    <property type="molecule type" value="Genomic_DNA"/>
</dbReference>
<accession>A0A9X3HVZ0</accession>
<dbReference type="Proteomes" id="UP001155587">
    <property type="component" value="Unassembled WGS sequence"/>
</dbReference>
<name>A0A9X3HVZ0_9VIBR</name>
<dbReference type="GO" id="GO:0016491">
    <property type="term" value="F:oxidoreductase activity"/>
    <property type="evidence" value="ECO:0007669"/>
    <property type="project" value="InterPro"/>
</dbReference>
<proteinExistence type="predicted"/>
<keyword evidence="2" id="KW-1185">Reference proteome</keyword>
<comment type="caution">
    <text evidence="1">The sequence shown here is derived from an EMBL/GenBank/DDBJ whole genome shotgun (WGS) entry which is preliminary data.</text>
</comment>
<dbReference type="AlphaFoldDB" id="A0A9X3HVZ0"/>
<dbReference type="InterPro" id="IPR022201">
    <property type="entry name" value="DUF3726"/>
</dbReference>